<sequence length="306" mass="34570">MNPAWPGLRAPLPLLLDATIIFYYLAGAVFAFLTCWSQTLRRWSLHGPLQREGRVTKGTREAGRGILQWIWVWLDDLWVPKCWFWHFYLLGVVWNAVCVVWAATTTVNGASLVSLVLYEAHLGRRLLEQRILFGGTSGRERRDKDDQPSSRMHVVAYLVGLSFYVVTPIALVRAVSDSTSGGRVATLPIVLFCAANVIQHRCHRTLARLYCARSRVGERREYPPGVLFRRLTCPHYTAEIAIYAALAAAHPHTKTLLWSCVVFVTTTLVLNGLRVDRWYRDNLPNAYNGAHRSCGGCRWVVLPGVL</sequence>
<keyword evidence="2 5" id="KW-0812">Transmembrane</keyword>
<evidence type="ECO:0000256" key="1">
    <source>
        <dbReference type="ARBA" id="ARBA00004127"/>
    </source>
</evidence>
<keyword evidence="4 5" id="KW-0472">Membrane</keyword>
<dbReference type="GO" id="GO:0003865">
    <property type="term" value="F:3-oxo-5-alpha-steroid 4-dehydrogenase activity"/>
    <property type="evidence" value="ECO:0007669"/>
    <property type="project" value="TreeGrafter"/>
</dbReference>
<dbReference type="AlphaFoldDB" id="A0A0G4GTT8"/>
<reference evidence="7 8" key="1">
    <citation type="submission" date="2014-11" db="EMBL/GenBank/DDBJ databases">
        <authorList>
            <person name="Zhu J."/>
            <person name="Qi W."/>
            <person name="Song R."/>
        </authorList>
    </citation>
    <scope>NUCLEOTIDE SEQUENCE [LARGE SCALE GENOMIC DNA]</scope>
</reference>
<dbReference type="PANTHER" id="PTHR14624:SF0">
    <property type="entry name" value="POLYPRENOL REDUCTASE"/>
    <property type="match status" value="1"/>
</dbReference>
<feature type="transmembrane region" description="Helical" evidence="5">
    <location>
        <begin position="20"/>
        <end position="40"/>
    </location>
</feature>
<dbReference type="GO" id="GO:0005783">
    <property type="term" value="C:endoplasmic reticulum"/>
    <property type="evidence" value="ECO:0007669"/>
    <property type="project" value="TreeGrafter"/>
</dbReference>
<organism evidence="7 8">
    <name type="scientific">Vitrella brassicaformis (strain CCMP3155)</name>
    <dbReference type="NCBI Taxonomy" id="1169540"/>
    <lineage>
        <taxon>Eukaryota</taxon>
        <taxon>Sar</taxon>
        <taxon>Alveolata</taxon>
        <taxon>Colpodellida</taxon>
        <taxon>Vitrellaceae</taxon>
        <taxon>Vitrella</taxon>
    </lineage>
</organism>
<feature type="transmembrane region" description="Helical" evidence="5">
    <location>
        <begin position="85"/>
        <end position="118"/>
    </location>
</feature>
<evidence type="ECO:0000256" key="4">
    <source>
        <dbReference type="ARBA" id="ARBA00023136"/>
    </source>
</evidence>
<accession>A0A0G4GTT8</accession>
<proteinExistence type="predicted"/>
<dbReference type="GO" id="GO:0016095">
    <property type="term" value="P:polyprenol catabolic process"/>
    <property type="evidence" value="ECO:0007669"/>
    <property type="project" value="TreeGrafter"/>
</dbReference>
<protein>
    <recommendedName>
        <fullName evidence="6">3-oxo-5-alpha-steroid 4-dehydrogenase C-terminal domain-containing protein</fullName>
    </recommendedName>
</protein>
<evidence type="ECO:0000259" key="6">
    <source>
        <dbReference type="Pfam" id="PF02544"/>
    </source>
</evidence>
<feature type="transmembrane region" description="Helical" evidence="5">
    <location>
        <begin position="154"/>
        <end position="175"/>
    </location>
</feature>
<evidence type="ECO:0000256" key="5">
    <source>
        <dbReference type="SAM" id="Phobius"/>
    </source>
</evidence>
<dbReference type="GO" id="GO:0006488">
    <property type="term" value="P:dolichol-linked oligosaccharide biosynthetic process"/>
    <property type="evidence" value="ECO:0007669"/>
    <property type="project" value="InterPro"/>
</dbReference>
<dbReference type="EMBL" id="CDMY01000804">
    <property type="protein sequence ID" value="CEM34139.1"/>
    <property type="molecule type" value="Genomic_DNA"/>
</dbReference>
<dbReference type="InterPro" id="IPR001104">
    <property type="entry name" value="3-oxo-5_a-steroid_4-DH_C"/>
</dbReference>
<dbReference type="PANTHER" id="PTHR14624">
    <property type="entry name" value="DFG10 PROTEIN"/>
    <property type="match status" value="1"/>
</dbReference>
<dbReference type="OrthoDB" id="5788137at2759"/>
<gene>
    <name evidence="7" type="ORF">Vbra_10329</name>
</gene>
<name>A0A0G4GTT8_VITBC</name>
<feature type="domain" description="3-oxo-5-alpha-steroid 4-dehydrogenase C-terminal" evidence="6">
    <location>
        <begin position="186"/>
        <end position="284"/>
    </location>
</feature>
<dbReference type="UniPathway" id="UPA00378"/>
<comment type="subcellular location">
    <subcellularLocation>
        <location evidence="1">Endomembrane system</location>
        <topology evidence="1">Multi-pass membrane protein</topology>
    </subcellularLocation>
</comment>
<dbReference type="InterPro" id="IPR039698">
    <property type="entry name" value="Dfg10/SRD5A3"/>
</dbReference>
<dbReference type="STRING" id="1169540.A0A0G4GTT8"/>
<evidence type="ECO:0000313" key="7">
    <source>
        <dbReference type="EMBL" id="CEM34139.1"/>
    </source>
</evidence>
<dbReference type="Proteomes" id="UP000041254">
    <property type="component" value="Unassembled WGS sequence"/>
</dbReference>
<evidence type="ECO:0000256" key="3">
    <source>
        <dbReference type="ARBA" id="ARBA00022989"/>
    </source>
</evidence>
<dbReference type="VEuPathDB" id="CryptoDB:Vbra_10329"/>
<keyword evidence="8" id="KW-1185">Reference proteome</keyword>
<evidence type="ECO:0000313" key="8">
    <source>
        <dbReference type="Proteomes" id="UP000041254"/>
    </source>
</evidence>
<dbReference type="Pfam" id="PF02544">
    <property type="entry name" value="Steroid_dh"/>
    <property type="match status" value="1"/>
</dbReference>
<dbReference type="FunCoup" id="A0A0G4GTT8">
    <property type="interactions" value="109"/>
</dbReference>
<dbReference type="PROSITE" id="PS50244">
    <property type="entry name" value="S5A_REDUCTASE"/>
    <property type="match status" value="1"/>
</dbReference>
<keyword evidence="3 5" id="KW-1133">Transmembrane helix</keyword>
<evidence type="ECO:0000256" key="2">
    <source>
        <dbReference type="ARBA" id="ARBA00022692"/>
    </source>
</evidence>
<dbReference type="InParanoid" id="A0A0G4GTT8"/>
<dbReference type="PhylomeDB" id="A0A0G4GTT8"/>